<dbReference type="InParanoid" id="A0A0C3CDY6"/>
<evidence type="ECO:0000256" key="1">
    <source>
        <dbReference type="SAM" id="MobiDB-lite"/>
    </source>
</evidence>
<reference evidence="3" key="2">
    <citation type="submission" date="2015-01" db="EMBL/GenBank/DDBJ databases">
        <title>Evolutionary Origins and Diversification of the Mycorrhizal Mutualists.</title>
        <authorList>
            <consortium name="DOE Joint Genome Institute"/>
            <consortium name="Mycorrhizal Genomics Consortium"/>
            <person name="Kohler A."/>
            <person name="Kuo A."/>
            <person name="Nagy L.G."/>
            <person name="Floudas D."/>
            <person name="Copeland A."/>
            <person name="Barry K.W."/>
            <person name="Cichocki N."/>
            <person name="Veneault-Fourrey C."/>
            <person name="LaButti K."/>
            <person name="Lindquist E.A."/>
            <person name="Lipzen A."/>
            <person name="Lundell T."/>
            <person name="Morin E."/>
            <person name="Murat C."/>
            <person name="Riley R."/>
            <person name="Ohm R."/>
            <person name="Sun H."/>
            <person name="Tunlid A."/>
            <person name="Henrissat B."/>
            <person name="Grigoriev I.V."/>
            <person name="Hibbett D.S."/>
            <person name="Martin F."/>
        </authorList>
    </citation>
    <scope>NUCLEOTIDE SEQUENCE [LARGE SCALE GENOMIC DNA]</scope>
    <source>
        <strain evidence="3">F 1598</strain>
    </source>
</reference>
<feature type="region of interest" description="Disordered" evidence="1">
    <location>
        <begin position="174"/>
        <end position="195"/>
    </location>
</feature>
<dbReference type="HOGENOM" id="CLU_1016032_0_0_1"/>
<feature type="compositionally biased region" description="Pro residues" evidence="1">
    <location>
        <begin position="180"/>
        <end position="192"/>
    </location>
</feature>
<protein>
    <submittedName>
        <fullName evidence="2">Uncharacterized protein</fullName>
    </submittedName>
</protein>
<dbReference type="AlphaFoldDB" id="A0A0C3CDY6"/>
<accession>A0A0C3CDY6</accession>
<sequence length="274" mass="30559">MARASRSCYASLHSSCLSQMTLQNLVDRAIDSINKTDKLTYCVGNRSGLFAGDNFTLKYTINHSDSKDIQITNLMDFANLINEIKQLNRPVAGFKLFMNDASADLKLNSMDSLHQEHGEDDNEDSDEDDQENPTKKKNSGPTPEELSQNEDIARLTRIIIINNDFKDLAAAMQGRHNPLDHPPPGVNPPPSQPTHRPIRAALVPKMTLAAFCDYYELHPIIEGKLNELNITGPHALRFVSNQQLADEVRLSVGELADVRDAQERWLLGGWQGGQ</sequence>
<gene>
    <name evidence="2" type="ORF">PILCRDRAFT_85728</name>
</gene>
<name>A0A0C3CDY6_PILCF</name>
<dbReference type="EMBL" id="KN832978">
    <property type="protein sequence ID" value="KIM87942.1"/>
    <property type="molecule type" value="Genomic_DNA"/>
</dbReference>
<evidence type="ECO:0000313" key="2">
    <source>
        <dbReference type="EMBL" id="KIM87942.1"/>
    </source>
</evidence>
<feature type="region of interest" description="Disordered" evidence="1">
    <location>
        <begin position="114"/>
        <end position="149"/>
    </location>
</feature>
<feature type="compositionally biased region" description="Acidic residues" evidence="1">
    <location>
        <begin position="118"/>
        <end position="131"/>
    </location>
</feature>
<dbReference type="Proteomes" id="UP000054166">
    <property type="component" value="Unassembled WGS sequence"/>
</dbReference>
<evidence type="ECO:0000313" key="3">
    <source>
        <dbReference type="Proteomes" id="UP000054166"/>
    </source>
</evidence>
<proteinExistence type="predicted"/>
<dbReference type="OrthoDB" id="3269111at2759"/>
<feature type="compositionally biased region" description="Polar residues" evidence="1">
    <location>
        <begin position="139"/>
        <end position="149"/>
    </location>
</feature>
<reference evidence="2 3" key="1">
    <citation type="submission" date="2014-04" db="EMBL/GenBank/DDBJ databases">
        <authorList>
            <consortium name="DOE Joint Genome Institute"/>
            <person name="Kuo A."/>
            <person name="Tarkka M."/>
            <person name="Buscot F."/>
            <person name="Kohler A."/>
            <person name="Nagy L.G."/>
            <person name="Floudas D."/>
            <person name="Copeland A."/>
            <person name="Barry K.W."/>
            <person name="Cichocki N."/>
            <person name="Veneault-Fourrey C."/>
            <person name="LaButti K."/>
            <person name="Lindquist E.A."/>
            <person name="Lipzen A."/>
            <person name="Lundell T."/>
            <person name="Morin E."/>
            <person name="Murat C."/>
            <person name="Sun H."/>
            <person name="Tunlid A."/>
            <person name="Henrissat B."/>
            <person name="Grigoriev I.V."/>
            <person name="Hibbett D.S."/>
            <person name="Martin F."/>
            <person name="Nordberg H.P."/>
            <person name="Cantor M.N."/>
            <person name="Hua S.X."/>
        </authorList>
    </citation>
    <scope>NUCLEOTIDE SEQUENCE [LARGE SCALE GENOMIC DNA]</scope>
    <source>
        <strain evidence="2 3">F 1598</strain>
    </source>
</reference>
<keyword evidence="3" id="KW-1185">Reference proteome</keyword>
<organism evidence="2 3">
    <name type="scientific">Piloderma croceum (strain F 1598)</name>
    <dbReference type="NCBI Taxonomy" id="765440"/>
    <lineage>
        <taxon>Eukaryota</taxon>
        <taxon>Fungi</taxon>
        <taxon>Dikarya</taxon>
        <taxon>Basidiomycota</taxon>
        <taxon>Agaricomycotina</taxon>
        <taxon>Agaricomycetes</taxon>
        <taxon>Agaricomycetidae</taxon>
        <taxon>Atheliales</taxon>
        <taxon>Atheliaceae</taxon>
        <taxon>Piloderma</taxon>
    </lineage>
</organism>